<dbReference type="Proteomes" id="UP000000305">
    <property type="component" value="Unassembled WGS sequence"/>
</dbReference>
<organism evidence="2 3">
    <name type="scientific">Daphnia pulex</name>
    <name type="common">Water flea</name>
    <dbReference type="NCBI Taxonomy" id="6669"/>
    <lineage>
        <taxon>Eukaryota</taxon>
        <taxon>Metazoa</taxon>
        <taxon>Ecdysozoa</taxon>
        <taxon>Arthropoda</taxon>
        <taxon>Crustacea</taxon>
        <taxon>Branchiopoda</taxon>
        <taxon>Diplostraca</taxon>
        <taxon>Cladocera</taxon>
        <taxon>Anomopoda</taxon>
        <taxon>Daphniidae</taxon>
        <taxon>Daphnia</taxon>
    </lineage>
</organism>
<keyword evidence="1" id="KW-0472">Membrane</keyword>
<gene>
    <name evidence="2" type="ORF">DAPPUDRAFT_305450</name>
</gene>
<protein>
    <submittedName>
        <fullName evidence="2">Uncharacterized protein</fullName>
    </submittedName>
</protein>
<keyword evidence="3" id="KW-1185">Reference proteome</keyword>
<reference evidence="2 3" key="1">
    <citation type="journal article" date="2011" name="Science">
        <title>The ecoresponsive genome of Daphnia pulex.</title>
        <authorList>
            <person name="Colbourne J.K."/>
            <person name="Pfrender M.E."/>
            <person name="Gilbert D."/>
            <person name="Thomas W.K."/>
            <person name="Tucker A."/>
            <person name="Oakley T.H."/>
            <person name="Tokishita S."/>
            <person name="Aerts A."/>
            <person name="Arnold G.J."/>
            <person name="Basu M.K."/>
            <person name="Bauer D.J."/>
            <person name="Caceres C.E."/>
            <person name="Carmel L."/>
            <person name="Casola C."/>
            <person name="Choi J.H."/>
            <person name="Detter J.C."/>
            <person name="Dong Q."/>
            <person name="Dusheyko S."/>
            <person name="Eads B.D."/>
            <person name="Frohlich T."/>
            <person name="Geiler-Samerotte K.A."/>
            <person name="Gerlach D."/>
            <person name="Hatcher P."/>
            <person name="Jogdeo S."/>
            <person name="Krijgsveld J."/>
            <person name="Kriventseva E.V."/>
            <person name="Kultz D."/>
            <person name="Laforsch C."/>
            <person name="Lindquist E."/>
            <person name="Lopez J."/>
            <person name="Manak J.R."/>
            <person name="Muller J."/>
            <person name="Pangilinan J."/>
            <person name="Patwardhan R.P."/>
            <person name="Pitluck S."/>
            <person name="Pritham E.J."/>
            <person name="Rechtsteiner A."/>
            <person name="Rho M."/>
            <person name="Rogozin I.B."/>
            <person name="Sakarya O."/>
            <person name="Salamov A."/>
            <person name="Schaack S."/>
            <person name="Shapiro H."/>
            <person name="Shiga Y."/>
            <person name="Skalitzky C."/>
            <person name="Smith Z."/>
            <person name="Souvorov A."/>
            <person name="Sung W."/>
            <person name="Tang Z."/>
            <person name="Tsuchiya D."/>
            <person name="Tu H."/>
            <person name="Vos H."/>
            <person name="Wang M."/>
            <person name="Wolf Y.I."/>
            <person name="Yamagata H."/>
            <person name="Yamada T."/>
            <person name="Ye Y."/>
            <person name="Shaw J.R."/>
            <person name="Andrews J."/>
            <person name="Crease T.J."/>
            <person name="Tang H."/>
            <person name="Lucas S.M."/>
            <person name="Robertson H.M."/>
            <person name="Bork P."/>
            <person name="Koonin E.V."/>
            <person name="Zdobnov E.M."/>
            <person name="Grigoriev I.V."/>
            <person name="Lynch M."/>
            <person name="Boore J.L."/>
        </authorList>
    </citation>
    <scope>NUCLEOTIDE SEQUENCE [LARGE SCALE GENOMIC DNA]</scope>
</reference>
<dbReference type="HOGENOM" id="CLU_1908797_0_0_1"/>
<keyword evidence="1" id="KW-1133">Transmembrane helix</keyword>
<sequence>MAASERRKQKINAQLFLDIFFSVSFFFFFFFGEDSPPFFFGRGYASAKKYNHPTARDTPRRMCRCLLTWINKRPASLISARLFCFVFPRNFRRLKNFFKSKSNGAKNKNLSTERQKRNLADAVWPGSKIVSAF</sequence>
<dbReference type="InParanoid" id="E9FWM3"/>
<keyword evidence="1" id="KW-0812">Transmembrane</keyword>
<proteinExistence type="predicted"/>
<name>E9FWM3_DAPPU</name>
<evidence type="ECO:0000313" key="2">
    <source>
        <dbReference type="EMBL" id="EFX87917.1"/>
    </source>
</evidence>
<dbReference type="EMBL" id="GL732526">
    <property type="protein sequence ID" value="EFX87917.1"/>
    <property type="molecule type" value="Genomic_DNA"/>
</dbReference>
<dbReference type="AlphaFoldDB" id="E9FWM3"/>
<accession>E9FWM3</accession>
<evidence type="ECO:0000256" key="1">
    <source>
        <dbReference type="SAM" id="Phobius"/>
    </source>
</evidence>
<evidence type="ECO:0000313" key="3">
    <source>
        <dbReference type="Proteomes" id="UP000000305"/>
    </source>
</evidence>
<feature type="transmembrane region" description="Helical" evidence="1">
    <location>
        <begin position="12"/>
        <end position="31"/>
    </location>
</feature>
<dbReference type="KEGG" id="dpx:DAPPUDRAFT_305450"/>